<dbReference type="InterPro" id="IPR017871">
    <property type="entry name" value="ABC_transporter-like_CS"/>
</dbReference>
<evidence type="ECO:0000313" key="7">
    <source>
        <dbReference type="Proteomes" id="UP001312865"/>
    </source>
</evidence>
<dbReference type="InterPro" id="IPR027417">
    <property type="entry name" value="P-loop_NTPase"/>
</dbReference>
<reference evidence="6 7" key="1">
    <citation type="journal article" date="2018" name="J. Microbiol.">
        <title>Bacillus spongiae sp. nov., isolated from sponge of Jeju Island.</title>
        <authorList>
            <person name="Lee G.E."/>
            <person name="Im W.T."/>
            <person name="Park J.S."/>
        </authorList>
    </citation>
    <scope>NUCLEOTIDE SEQUENCE [LARGE SCALE GENOMIC DNA]</scope>
    <source>
        <strain evidence="6 7">135PIL107-10</strain>
    </source>
</reference>
<feature type="domain" description="ABC transporter" evidence="5">
    <location>
        <begin position="4"/>
        <end position="257"/>
    </location>
</feature>
<dbReference type="SMART" id="SM00382">
    <property type="entry name" value="AAA"/>
    <property type="match status" value="2"/>
</dbReference>
<dbReference type="CDD" id="cd03221">
    <property type="entry name" value="ABCF_EF-3"/>
    <property type="match status" value="2"/>
</dbReference>
<evidence type="ECO:0000256" key="3">
    <source>
        <dbReference type="SAM" id="Coils"/>
    </source>
</evidence>
<keyword evidence="3" id="KW-0175">Coiled coil</keyword>
<organism evidence="6 7">
    <name type="scientific">Bacillus spongiae</name>
    <dbReference type="NCBI Taxonomy" id="2683610"/>
    <lineage>
        <taxon>Bacteria</taxon>
        <taxon>Bacillati</taxon>
        <taxon>Bacillota</taxon>
        <taxon>Bacilli</taxon>
        <taxon>Bacillales</taxon>
        <taxon>Bacillaceae</taxon>
        <taxon>Bacillus</taxon>
    </lineage>
</organism>
<keyword evidence="2" id="KW-0067">ATP-binding</keyword>
<dbReference type="RefSeq" id="WP_336588072.1">
    <property type="nucleotide sequence ID" value="NZ_JBBAXC010000014.1"/>
</dbReference>
<feature type="domain" description="ABC transporter" evidence="5">
    <location>
        <begin position="333"/>
        <end position="545"/>
    </location>
</feature>
<dbReference type="Proteomes" id="UP001312865">
    <property type="component" value="Unassembled WGS sequence"/>
</dbReference>
<feature type="coiled-coil region" evidence="3">
    <location>
        <begin position="260"/>
        <end position="308"/>
    </location>
</feature>
<dbReference type="Pfam" id="PF00005">
    <property type="entry name" value="ABC_tran"/>
    <property type="match status" value="2"/>
</dbReference>
<dbReference type="NCBIfam" id="NF000355">
    <property type="entry name" value="ribo_prot_ABC_F"/>
    <property type="match status" value="1"/>
</dbReference>
<name>A0ABU8HH64_9BACI</name>
<feature type="compositionally biased region" description="Basic and acidic residues" evidence="4">
    <location>
        <begin position="541"/>
        <end position="551"/>
    </location>
</feature>
<keyword evidence="1" id="KW-0547">Nucleotide-binding</keyword>
<protein>
    <submittedName>
        <fullName evidence="6">ABC-F type ribosomal protection protein</fullName>
    </submittedName>
</protein>
<dbReference type="Gene3D" id="3.40.50.300">
    <property type="entry name" value="P-loop containing nucleotide triphosphate hydrolases"/>
    <property type="match status" value="2"/>
</dbReference>
<sequence length="615" mass="70613">MIICSANEISKMYGGNSIFENISFEVHEKNRIGLVGRNGSGKTTIFKLLAKVEDPDRGNIAWKKGMKIGYLAQIPTFSSTMTGLDVLETAFSELNEIEKEMKALEIAMSKEPDRIESLLIKYGELQEKFTLNGGYEMEASIAKISNGLNIHNLIHKPFHTLSGGEQTKICLGLMLLQEPDLLLLDEPTNHLDIQAVEWLEGFLKEYKGTVVLISHDRHFLDEVVNKIFDLEDGEIHIYHANYSQFVKEKEEMLLQEFQAYQEQQKKIKKMKETIKRLREWANQANPPNAGLHRRASSMEKALERMEKLKRPILEANKMGLHFQQKDRSGKDVFVLENVEKSFGDKLLFTEANMLVQYGERTAIVGANGSGKSTIIKMLLKEEVPTAGKVKVGNSVKVGYLSQHSSFHNSDRKLIDVFREEVAIPEGEARHILARFLFYGPSVFRKVSGLSGGEKMRLRLAQLMYQNINFLVLDEPTNHLDIESREVLEEALEDFPGTILAVSHDRYFLNKLFPKTYWIENETLYPFAGPYSWAKGKLAEQQPKEEVTRNQKETTPTVVRKQKAKKVDHSYQEIEEKLLRLETELANLDDNMMRENNIDRLQELEEEKRTIEKQKD</sequence>
<dbReference type="PANTHER" id="PTHR42855">
    <property type="entry name" value="ABC TRANSPORTER ATP-BINDING SUBUNIT"/>
    <property type="match status" value="1"/>
</dbReference>
<dbReference type="InterPro" id="IPR032781">
    <property type="entry name" value="ABC_tran_Xtn"/>
</dbReference>
<accession>A0ABU8HH64</accession>
<evidence type="ECO:0000259" key="5">
    <source>
        <dbReference type="PROSITE" id="PS50893"/>
    </source>
</evidence>
<dbReference type="PROSITE" id="PS50893">
    <property type="entry name" value="ABC_TRANSPORTER_2"/>
    <property type="match status" value="2"/>
</dbReference>
<evidence type="ECO:0000313" key="6">
    <source>
        <dbReference type="EMBL" id="MEI5908627.1"/>
    </source>
</evidence>
<dbReference type="PANTHER" id="PTHR42855:SF2">
    <property type="entry name" value="DRUG RESISTANCE ABC TRANSPORTER,ATP-BINDING PROTEIN"/>
    <property type="match status" value="1"/>
</dbReference>
<feature type="region of interest" description="Disordered" evidence="4">
    <location>
        <begin position="540"/>
        <end position="565"/>
    </location>
</feature>
<dbReference type="InterPro" id="IPR003593">
    <property type="entry name" value="AAA+_ATPase"/>
</dbReference>
<keyword evidence="7" id="KW-1185">Reference proteome</keyword>
<evidence type="ECO:0000256" key="4">
    <source>
        <dbReference type="SAM" id="MobiDB-lite"/>
    </source>
</evidence>
<dbReference type="EMBL" id="JBBAXC010000014">
    <property type="protein sequence ID" value="MEI5908627.1"/>
    <property type="molecule type" value="Genomic_DNA"/>
</dbReference>
<dbReference type="PROSITE" id="PS00211">
    <property type="entry name" value="ABC_TRANSPORTER_1"/>
    <property type="match status" value="2"/>
</dbReference>
<dbReference type="InterPro" id="IPR003439">
    <property type="entry name" value="ABC_transporter-like_ATP-bd"/>
</dbReference>
<comment type="caution">
    <text evidence="6">The sequence shown here is derived from an EMBL/GenBank/DDBJ whole genome shotgun (WGS) entry which is preliminary data.</text>
</comment>
<evidence type="ECO:0000256" key="1">
    <source>
        <dbReference type="ARBA" id="ARBA00022741"/>
    </source>
</evidence>
<proteinExistence type="predicted"/>
<gene>
    <name evidence="6" type="primary">abc-f</name>
    <name evidence="6" type="ORF">WAK64_16385</name>
</gene>
<evidence type="ECO:0000256" key="2">
    <source>
        <dbReference type="ARBA" id="ARBA00022840"/>
    </source>
</evidence>
<dbReference type="Pfam" id="PF12848">
    <property type="entry name" value="ABC_tran_Xtn"/>
    <property type="match status" value="1"/>
</dbReference>
<dbReference type="InterPro" id="IPR051309">
    <property type="entry name" value="ABCF_ATPase"/>
</dbReference>
<dbReference type="SUPFAM" id="SSF52540">
    <property type="entry name" value="P-loop containing nucleoside triphosphate hydrolases"/>
    <property type="match status" value="2"/>
</dbReference>